<dbReference type="GO" id="GO:0005886">
    <property type="term" value="C:plasma membrane"/>
    <property type="evidence" value="ECO:0007669"/>
    <property type="project" value="UniProtKB-SubCell"/>
</dbReference>
<accession>A0ABD4T5H5</accession>
<feature type="transmembrane region" description="Helical" evidence="8">
    <location>
        <begin position="227"/>
        <end position="255"/>
    </location>
</feature>
<reference evidence="9 10" key="1">
    <citation type="journal article" date="2015" name="Genome Announc.">
        <title>Draft Genome Sequence of Filamentous Marine Cyanobacterium Lyngbya confervoides Strain BDU141951.</title>
        <authorList>
            <person name="Chandrababunaidu M.M."/>
            <person name="Sen D."/>
            <person name="Tripathy S."/>
        </authorList>
    </citation>
    <scope>NUCLEOTIDE SEQUENCE [LARGE SCALE GENOMIC DNA]</scope>
    <source>
        <strain evidence="9 10">BDU141951</strain>
    </source>
</reference>
<dbReference type="RefSeq" id="WP_166282513.1">
    <property type="nucleotide sequence ID" value="NZ_JTHE03000066.1"/>
</dbReference>
<keyword evidence="4 8" id="KW-0812">Transmembrane</keyword>
<dbReference type="InterPro" id="IPR026392">
    <property type="entry name" value="Exo/Archaeosortase_dom"/>
</dbReference>
<evidence type="ECO:0000256" key="8">
    <source>
        <dbReference type="SAM" id="Phobius"/>
    </source>
</evidence>
<keyword evidence="3" id="KW-0645">Protease</keyword>
<dbReference type="EMBL" id="JTHE03000066">
    <property type="protein sequence ID" value="MCM1983620.1"/>
    <property type="molecule type" value="Genomic_DNA"/>
</dbReference>
<dbReference type="AlphaFoldDB" id="A0ABD4T5H5"/>
<evidence type="ECO:0000256" key="3">
    <source>
        <dbReference type="ARBA" id="ARBA00022670"/>
    </source>
</evidence>
<dbReference type="InterPro" id="IPR030996">
    <property type="entry name" value="Exosort_XrtO"/>
</dbReference>
<feature type="transmembrane region" description="Helical" evidence="8">
    <location>
        <begin position="12"/>
        <end position="36"/>
    </location>
</feature>
<keyword evidence="5 9" id="KW-0378">Hydrolase</keyword>
<feature type="transmembrane region" description="Helical" evidence="8">
    <location>
        <begin position="83"/>
        <end position="101"/>
    </location>
</feature>
<name>A0ABD4T5H5_9CYAN</name>
<evidence type="ECO:0000256" key="5">
    <source>
        <dbReference type="ARBA" id="ARBA00022801"/>
    </source>
</evidence>
<keyword evidence="7 8" id="KW-0472">Membrane</keyword>
<evidence type="ECO:0000256" key="6">
    <source>
        <dbReference type="ARBA" id="ARBA00022989"/>
    </source>
</evidence>
<dbReference type="Proteomes" id="UP000031561">
    <property type="component" value="Unassembled WGS sequence"/>
</dbReference>
<comment type="caution">
    <text evidence="9">The sequence shown here is derived from an EMBL/GenBank/DDBJ whole genome shotgun (WGS) entry which is preliminary data.</text>
</comment>
<gene>
    <name evidence="9" type="primary">xrtO</name>
    <name evidence="9" type="ORF">QQ91_0012405</name>
</gene>
<keyword evidence="2" id="KW-1003">Cell membrane</keyword>
<dbReference type="GO" id="GO:0008233">
    <property type="term" value="F:peptidase activity"/>
    <property type="evidence" value="ECO:0007669"/>
    <property type="project" value="UniProtKB-KW"/>
</dbReference>
<evidence type="ECO:0000313" key="9">
    <source>
        <dbReference type="EMBL" id="MCM1983620.1"/>
    </source>
</evidence>
<feature type="transmembrane region" description="Helical" evidence="8">
    <location>
        <begin position="51"/>
        <end position="71"/>
    </location>
</feature>
<dbReference type="EC" id="3.4.22.-" evidence="9"/>
<comment type="subcellular location">
    <subcellularLocation>
        <location evidence="1">Cell membrane</location>
        <topology evidence="1">Multi-pass membrane protein</topology>
    </subcellularLocation>
</comment>
<evidence type="ECO:0000313" key="10">
    <source>
        <dbReference type="Proteomes" id="UP000031561"/>
    </source>
</evidence>
<proteinExistence type="predicted"/>
<evidence type="ECO:0000256" key="1">
    <source>
        <dbReference type="ARBA" id="ARBA00004651"/>
    </source>
</evidence>
<dbReference type="GO" id="GO:0006508">
    <property type="term" value="P:proteolysis"/>
    <property type="evidence" value="ECO:0007669"/>
    <property type="project" value="UniProtKB-KW"/>
</dbReference>
<sequence>MTCDGKLAQRSPVAFFQGLGLAWLGGIALLLSWIYLNAAALDWMARFSRNLSWFGGLFLGAIALLLGQQLYRARDRLQLSFQPQGIPLLLLFGAASASLLLRWHLNLAPLLAICFLVGSYGLLGLWVQSSLWQRGLPYLGAVALVLLLTLQFSTGLGPLARSATAVVVAWILQPLHMESISAENILVLNTGIAAIDLPCSGRKSLWMGSLFLLAASLLDRRRIGLRWFGLCLVNAALLMVANIARILTLVVLIYGLQQQAIADMVHLPLGILSFLSVCTISGYLLRWVPPLPPLAVSADPLPPGSPLRLRPLLWTLGLMVGLTLIPQPPLRLPSLATLPPLQWQAPMQSEAITLTPQEELFFTDYPGVVAEKQSFRFGDLSGSMLLVTSPTWQAHHTPELCLTASGYHLDHMEKHRLSDQVQGRWISLNQGHHSAAYWFQSPQRTTDSYLERIWSEITRRDPKWTMVSILMDQSLSADQPQVQPLVEEVHRAIASRMNVFPPEI</sequence>
<dbReference type="Pfam" id="PF09721">
    <property type="entry name" value="Exosortase_EpsH"/>
    <property type="match status" value="1"/>
</dbReference>
<evidence type="ECO:0000256" key="2">
    <source>
        <dbReference type="ARBA" id="ARBA00022475"/>
    </source>
</evidence>
<protein>
    <submittedName>
        <fullName evidence="9">Exosortase O</fullName>
        <ecNumber evidence="9">3.4.22.-</ecNumber>
    </submittedName>
</protein>
<feature type="transmembrane region" description="Helical" evidence="8">
    <location>
        <begin position="267"/>
        <end position="288"/>
    </location>
</feature>
<organism evidence="9 10">
    <name type="scientific">Lyngbya confervoides BDU141951</name>
    <dbReference type="NCBI Taxonomy" id="1574623"/>
    <lineage>
        <taxon>Bacteria</taxon>
        <taxon>Bacillati</taxon>
        <taxon>Cyanobacteriota</taxon>
        <taxon>Cyanophyceae</taxon>
        <taxon>Oscillatoriophycideae</taxon>
        <taxon>Oscillatoriales</taxon>
        <taxon>Microcoleaceae</taxon>
        <taxon>Lyngbya</taxon>
    </lineage>
</organism>
<feature type="transmembrane region" description="Helical" evidence="8">
    <location>
        <begin position="138"/>
        <end position="160"/>
    </location>
</feature>
<keyword evidence="6 8" id="KW-1133">Transmembrane helix</keyword>
<keyword evidence="10" id="KW-1185">Reference proteome</keyword>
<dbReference type="NCBIfam" id="TIGR04178">
    <property type="entry name" value="exo_archaeo"/>
    <property type="match status" value="1"/>
</dbReference>
<feature type="transmembrane region" description="Helical" evidence="8">
    <location>
        <begin position="107"/>
        <end position="126"/>
    </location>
</feature>
<evidence type="ECO:0000256" key="4">
    <source>
        <dbReference type="ARBA" id="ARBA00022692"/>
    </source>
</evidence>
<dbReference type="NCBIfam" id="TIGR04489">
    <property type="entry name" value="exosort_XrtO"/>
    <property type="match status" value="1"/>
</dbReference>
<dbReference type="InterPro" id="IPR019127">
    <property type="entry name" value="Exosortase"/>
</dbReference>
<evidence type="ECO:0000256" key="7">
    <source>
        <dbReference type="ARBA" id="ARBA00023136"/>
    </source>
</evidence>